<evidence type="ECO:0000313" key="2">
    <source>
        <dbReference type="Proteomes" id="UP000230729"/>
    </source>
</evidence>
<gene>
    <name evidence="1" type="ORF">COX22_01900</name>
</gene>
<reference evidence="1 2" key="1">
    <citation type="submission" date="2017-09" db="EMBL/GenBank/DDBJ databases">
        <title>Depth-based differentiation of microbial function through sediment-hosted aquifers and enrichment of novel symbionts in the deep terrestrial subsurface.</title>
        <authorList>
            <person name="Probst A.J."/>
            <person name="Ladd B."/>
            <person name="Jarett J.K."/>
            <person name="Geller-Mcgrath D.E."/>
            <person name="Sieber C.M."/>
            <person name="Emerson J.B."/>
            <person name="Anantharaman K."/>
            <person name="Thomas B.C."/>
            <person name="Malmstrom R."/>
            <person name="Stieglmeier M."/>
            <person name="Klingl A."/>
            <person name="Woyke T."/>
            <person name="Ryan C.M."/>
            <person name="Banfield J.F."/>
        </authorList>
    </citation>
    <scope>NUCLEOTIDE SEQUENCE [LARGE SCALE GENOMIC DNA]</scope>
    <source>
        <strain evidence="1">CG23_combo_of_CG06-09_8_20_14_all_49_15</strain>
    </source>
</reference>
<proteinExistence type="predicted"/>
<name>A0A2G9ZL75_9BACT</name>
<dbReference type="EMBL" id="PCSD01000039">
    <property type="protein sequence ID" value="PIP33902.1"/>
    <property type="molecule type" value="Genomic_DNA"/>
</dbReference>
<evidence type="ECO:0000313" key="1">
    <source>
        <dbReference type="EMBL" id="PIP33902.1"/>
    </source>
</evidence>
<comment type="caution">
    <text evidence="1">The sequence shown here is derived from an EMBL/GenBank/DDBJ whole genome shotgun (WGS) entry which is preliminary data.</text>
</comment>
<accession>A0A2G9ZL75</accession>
<sequence length="65" mass="7540">MISAKGAWISNPPCFWLKTVYPFRFSLKNNNQTPSAEEKYVLEKFPAEKCFCRKERSPSPGKIQN</sequence>
<dbReference type="Proteomes" id="UP000230729">
    <property type="component" value="Unassembled WGS sequence"/>
</dbReference>
<organism evidence="1 2">
    <name type="scientific">Candidatus Falkowbacteria bacterium CG23_combo_of_CG06-09_8_20_14_all_49_15</name>
    <dbReference type="NCBI Taxonomy" id="1974572"/>
    <lineage>
        <taxon>Bacteria</taxon>
        <taxon>Candidatus Falkowiibacteriota</taxon>
    </lineage>
</organism>
<protein>
    <submittedName>
        <fullName evidence="1">Uncharacterized protein</fullName>
    </submittedName>
</protein>
<dbReference type="AlphaFoldDB" id="A0A2G9ZL75"/>